<gene>
    <name evidence="1" type="ORF">Satyrvirus14_4</name>
</gene>
<organism evidence="1">
    <name type="scientific">Satyrvirus sp</name>
    <dbReference type="NCBI Taxonomy" id="2487771"/>
    <lineage>
        <taxon>Viruses</taxon>
        <taxon>Varidnaviria</taxon>
        <taxon>Bamfordvirae</taxon>
        <taxon>Nucleocytoviricota</taxon>
        <taxon>Megaviricetes</taxon>
        <taxon>Imitervirales</taxon>
        <taxon>Mimiviridae</taxon>
        <taxon>Megamimivirinae</taxon>
    </lineage>
</organism>
<proteinExistence type="predicted"/>
<dbReference type="EMBL" id="MK072450">
    <property type="protein sequence ID" value="AYV85388.1"/>
    <property type="molecule type" value="Genomic_DNA"/>
</dbReference>
<accession>A0A3G5AE34</accession>
<reference evidence="1" key="1">
    <citation type="submission" date="2018-10" db="EMBL/GenBank/DDBJ databases">
        <title>Hidden diversity of soil giant viruses.</title>
        <authorList>
            <person name="Schulz F."/>
            <person name="Alteio L."/>
            <person name="Goudeau D."/>
            <person name="Ryan E.M."/>
            <person name="Malmstrom R.R."/>
            <person name="Blanchard J."/>
            <person name="Woyke T."/>
        </authorList>
    </citation>
    <scope>NUCLEOTIDE SEQUENCE</scope>
    <source>
        <strain evidence="1">SAV1</strain>
    </source>
</reference>
<name>A0A3G5AE34_9VIRU</name>
<evidence type="ECO:0000313" key="1">
    <source>
        <dbReference type="EMBL" id="AYV85388.1"/>
    </source>
</evidence>
<protein>
    <submittedName>
        <fullName evidence="1">Uncharacterized protein</fullName>
    </submittedName>
</protein>
<sequence>MNTLTIFVRKITKMMATTAVISTTTMCGYAYATKPDGAKLPKKVKKDFARRDINDDTKKLVSIFGSCYSIIYITDHFFWKEATVVYADGLKKIYVGSFGKWRGLFEGHHLKLSVE</sequence>